<feature type="region of interest" description="Disordered" evidence="1">
    <location>
        <begin position="64"/>
        <end position="88"/>
    </location>
</feature>
<proteinExistence type="predicted"/>
<keyword evidence="3" id="KW-1185">Reference proteome</keyword>
<reference evidence="2 3" key="1">
    <citation type="journal article" date="2018" name="Nat. Ecol. Evol.">
        <title>Shark genomes provide insights into elasmobranch evolution and the origin of vertebrates.</title>
        <authorList>
            <person name="Hara Y"/>
            <person name="Yamaguchi K"/>
            <person name="Onimaru K"/>
            <person name="Kadota M"/>
            <person name="Koyanagi M"/>
            <person name="Keeley SD"/>
            <person name="Tatsumi K"/>
            <person name="Tanaka K"/>
            <person name="Motone F"/>
            <person name="Kageyama Y"/>
            <person name="Nozu R"/>
            <person name="Adachi N"/>
            <person name="Nishimura O"/>
            <person name="Nakagawa R"/>
            <person name="Tanegashima C"/>
            <person name="Kiyatake I"/>
            <person name="Matsumoto R"/>
            <person name="Murakumo K"/>
            <person name="Nishida K"/>
            <person name="Terakita A"/>
            <person name="Kuratani S"/>
            <person name="Sato K"/>
            <person name="Hyodo S Kuraku.S."/>
        </authorList>
    </citation>
    <scope>NUCLEOTIDE SEQUENCE [LARGE SCALE GENOMIC DNA]</scope>
</reference>
<sequence>MADGVVVVGADRSPTHVLGLERDYPSETLPHPFHSSPLTVPPLLAEEGVTPSCLFTVDILGQAPKQNGRRPISRTMAHPQSERPMALR</sequence>
<dbReference type="Proteomes" id="UP000287033">
    <property type="component" value="Unassembled WGS sequence"/>
</dbReference>
<dbReference type="AlphaFoldDB" id="A0A401TNM1"/>
<protein>
    <submittedName>
        <fullName evidence="2">Uncharacterized protein</fullName>
    </submittedName>
</protein>
<accession>A0A401TNM1</accession>
<evidence type="ECO:0000313" key="2">
    <source>
        <dbReference type="EMBL" id="GCC44226.1"/>
    </source>
</evidence>
<evidence type="ECO:0000313" key="3">
    <source>
        <dbReference type="Proteomes" id="UP000287033"/>
    </source>
</evidence>
<name>A0A401TNM1_CHIPU</name>
<dbReference type="EMBL" id="BEZZ01124691">
    <property type="protein sequence ID" value="GCC44226.1"/>
    <property type="molecule type" value="Genomic_DNA"/>
</dbReference>
<comment type="caution">
    <text evidence="2">The sequence shown here is derived from an EMBL/GenBank/DDBJ whole genome shotgun (WGS) entry which is preliminary data.</text>
</comment>
<feature type="non-terminal residue" evidence="2">
    <location>
        <position position="88"/>
    </location>
</feature>
<gene>
    <name evidence="2" type="ORF">chiPu_0028163</name>
</gene>
<organism evidence="2 3">
    <name type="scientific">Chiloscyllium punctatum</name>
    <name type="common">Brownbanded bambooshark</name>
    <name type="synonym">Hemiscyllium punctatum</name>
    <dbReference type="NCBI Taxonomy" id="137246"/>
    <lineage>
        <taxon>Eukaryota</taxon>
        <taxon>Metazoa</taxon>
        <taxon>Chordata</taxon>
        <taxon>Craniata</taxon>
        <taxon>Vertebrata</taxon>
        <taxon>Chondrichthyes</taxon>
        <taxon>Elasmobranchii</taxon>
        <taxon>Galeomorphii</taxon>
        <taxon>Galeoidea</taxon>
        <taxon>Orectolobiformes</taxon>
        <taxon>Hemiscylliidae</taxon>
        <taxon>Chiloscyllium</taxon>
    </lineage>
</organism>
<evidence type="ECO:0000256" key="1">
    <source>
        <dbReference type="SAM" id="MobiDB-lite"/>
    </source>
</evidence>